<evidence type="ECO:0000256" key="1">
    <source>
        <dbReference type="SAM" id="MobiDB-lite"/>
    </source>
</evidence>
<evidence type="ECO:0000313" key="3">
    <source>
        <dbReference type="Proteomes" id="UP000482155"/>
    </source>
</evidence>
<reference evidence="2 3" key="1">
    <citation type="submission" date="2020-02" db="EMBL/GenBank/DDBJ databases">
        <authorList>
            <person name="Kim M.K."/>
        </authorList>
    </citation>
    <scope>NUCLEOTIDE SEQUENCE [LARGE SCALE GENOMIC DNA]</scope>
    <source>
        <strain evidence="2 3">17J57-3</strain>
    </source>
</reference>
<dbReference type="EMBL" id="JAAIVB010000011">
    <property type="protein sequence ID" value="NEX60148.1"/>
    <property type="molecule type" value="Genomic_DNA"/>
</dbReference>
<feature type="compositionally biased region" description="Polar residues" evidence="1">
    <location>
        <begin position="1"/>
        <end position="10"/>
    </location>
</feature>
<accession>A0A6B3SHK1</accession>
<organism evidence="2 3">
    <name type="scientific">Noviherbaspirillum galbum</name>
    <dbReference type="NCBI Taxonomy" id="2709383"/>
    <lineage>
        <taxon>Bacteria</taxon>
        <taxon>Pseudomonadati</taxon>
        <taxon>Pseudomonadota</taxon>
        <taxon>Betaproteobacteria</taxon>
        <taxon>Burkholderiales</taxon>
        <taxon>Oxalobacteraceae</taxon>
        <taxon>Noviherbaspirillum</taxon>
    </lineage>
</organism>
<dbReference type="AlphaFoldDB" id="A0A6B3SHK1"/>
<feature type="region of interest" description="Disordered" evidence="1">
    <location>
        <begin position="1"/>
        <end position="42"/>
    </location>
</feature>
<dbReference type="Proteomes" id="UP000482155">
    <property type="component" value="Unassembled WGS sequence"/>
</dbReference>
<proteinExistence type="predicted"/>
<comment type="caution">
    <text evidence="2">The sequence shown here is derived from an EMBL/GenBank/DDBJ whole genome shotgun (WGS) entry which is preliminary data.</text>
</comment>
<sequence>MQVLSQTGATASAVPGAQAEMFTAQPAEDPPKRRTPPKTVTRDVPVVDGSMFPLNDDVSPDRFWAVFVSGASAYYDAKGLSELGQAIGVVADKLVSRVILLLRTHLRRGGKLFIDSGAYGAFTAWDKGKAASPLADFAEVFATYDQVIDDLSPALMDNVMLVMPDVLRNPEWSLQLLQEHRKKILGYIDRGIHAVVPAQRGPVPAGETVNRVARILGTRRFTVGIPSAAAAMSLADIATIRHDRFHILGRGSMGLPLFQRTYAFLEQNPGALVSADANRLRTNMPEVSYRHAELRDEFDGTEWSGPFDDTEIICDLLDQRNMLTKRQVEMLAQAYGITDRATVLQWIKAHKSGNGLRELLEEIDPELDWLWHYALRASLGEAAKKALSARLRAVAVSDVFDAMEAA</sequence>
<name>A0A6B3SHK1_9BURK</name>
<keyword evidence="3" id="KW-1185">Reference proteome</keyword>
<evidence type="ECO:0000313" key="2">
    <source>
        <dbReference type="EMBL" id="NEX60148.1"/>
    </source>
</evidence>
<dbReference type="RefSeq" id="WP_163960649.1">
    <property type="nucleotide sequence ID" value="NZ_JAAIVB010000011.1"/>
</dbReference>
<gene>
    <name evidence="2" type="ORF">G3574_03565</name>
</gene>
<protein>
    <submittedName>
        <fullName evidence="2">Uncharacterized protein</fullName>
    </submittedName>
</protein>